<reference evidence="2 3" key="1">
    <citation type="submission" date="2018-09" db="EMBL/GenBank/DDBJ databases">
        <title>Genomic investigation of the strawberry pathogen Phytophthora fragariae indicates pathogenicity is determined by transcriptional variation in three key races.</title>
        <authorList>
            <person name="Adams T.M."/>
            <person name="Armitage A.D."/>
            <person name="Sobczyk M.K."/>
            <person name="Bates H.J."/>
            <person name="Dunwell J.M."/>
            <person name="Nellist C.F."/>
            <person name="Harrison R.J."/>
        </authorList>
    </citation>
    <scope>NUCLEOTIDE SEQUENCE [LARGE SCALE GENOMIC DNA]</scope>
    <source>
        <strain evidence="2 3">SCRP245</strain>
    </source>
</reference>
<evidence type="ECO:0000313" key="2">
    <source>
        <dbReference type="EMBL" id="KAE8982149.1"/>
    </source>
</evidence>
<gene>
    <name evidence="2" type="ORF">PF011_g21737</name>
</gene>
<feature type="region of interest" description="Disordered" evidence="1">
    <location>
        <begin position="1"/>
        <end position="63"/>
    </location>
</feature>
<dbReference type="Proteomes" id="UP000460718">
    <property type="component" value="Unassembled WGS sequence"/>
</dbReference>
<protein>
    <submittedName>
        <fullName evidence="2">Uncharacterized protein</fullName>
    </submittedName>
</protein>
<dbReference type="AlphaFoldDB" id="A0A6A3IG90"/>
<feature type="compositionally biased region" description="Basic and acidic residues" evidence="1">
    <location>
        <begin position="23"/>
        <end position="32"/>
    </location>
</feature>
<dbReference type="EMBL" id="QXFW01002092">
    <property type="protein sequence ID" value="KAE8982149.1"/>
    <property type="molecule type" value="Genomic_DNA"/>
</dbReference>
<name>A0A6A3IG90_9STRA</name>
<proteinExistence type="predicted"/>
<organism evidence="2 3">
    <name type="scientific">Phytophthora fragariae</name>
    <dbReference type="NCBI Taxonomy" id="53985"/>
    <lineage>
        <taxon>Eukaryota</taxon>
        <taxon>Sar</taxon>
        <taxon>Stramenopiles</taxon>
        <taxon>Oomycota</taxon>
        <taxon>Peronosporomycetes</taxon>
        <taxon>Peronosporales</taxon>
        <taxon>Peronosporaceae</taxon>
        <taxon>Phytophthora</taxon>
    </lineage>
</organism>
<evidence type="ECO:0000313" key="3">
    <source>
        <dbReference type="Proteomes" id="UP000460718"/>
    </source>
</evidence>
<comment type="caution">
    <text evidence="2">The sequence shown here is derived from an EMBL/GenBank/DDBJ whole genome shotgun (WGS) entry which is preliminary data.</text>
</comment>
<accession>A0A6A3IG90</accession>
<evidence type="ECO:0000256" key="1">
    <source>
        <dbReference type="SAM" id="MobiDB-lite"/>
    </source>
</evidence>
<sequence>MPTPALVVPYAAPRSNSSSSSSRKSDRLDPRNSTRSQGGGAEKQSSYELAKTKAEATPMKPKNQKEMCCFHDVSYCW</sequence>